<accession>A0A165MRX6</accession>
<evidence type="ECO:0000313" key="2">
    <source>
        <dbReference type="EMBL" id="KZT18695.1"/>
    </source>
</evidence>
<dbReference type="EMBL" id="KV425665">
    <property type="protein sequence ID" value="KZT18695.1"/>
    <property type="molecule type" value="Genomic_DNA"/>
</dbReference>
<organism evidence="2 3">
    <name type="scientific">Neolentinus lepideus HHB14362 ss-1</name>
    <dbReference type="NCBI Taxonomy" id="1314782"/>
    <lineage>
        <taxon>Eukaryota</taxon>
        <taxon>Fungi</taxon>
        <taxon>Dikarya</taxon>
        <taxon>Basidiomycota</taxon>
        <taxon>Agaricomycotina</taxon>
        <taxon>Agaricomycetes</taxon>
        <taxon>Gloeophyllales</taxon>
        <taxon>Gloeophyllaceae</taxon>
        <taxon>Neolentinus</taxon>
    </lineage>
</organism>
<evidence type="ECO:0000256" key="1">
    <source>
        <dbReference type="SAM" id="MobiDB-lite"/>
    </source>
</evidence>
<dbReference type="OrthoDB" id="2987752at2759"/>
<reference evidence="2 3" key="1">
    <citation type="journal article" date="2016" name="Mol. Biol. Evol.">
        <title>Comparative Genomics of Early-Diverging Mushroom-Forming Fungi Provides Insights into the Origins of Lignocellulose Decay Capabilities.</title>
        <authorList>
            <person name="Nagy L.G."/>
            <person name="Riley R."/>
            <person name="Tritt A."/>
            <person name="Adam C."/>
            <person name="Daum C."/>
            <person name="Floudas D."/>
            <person name="Sun H."/>
            <person name="Yadav J.S."/>
            <person name="Pangilinan J."/>
            <person name="Larsson K.H."/>
            <person name="Matsuura K."/>
            <person name="Barry K."/>
            <person name="Labutti K."/>
            <person name="Kuo R."/>
            <person name="Ohm R.A."/>
            <person name="Bhattacharya S.S."/>
            <person name="Shirouzu T."/>
            <person name="Yoshinaga Y."/>
            <person name="Martin F.M."/>
            <person name="Grigoriev I.V."/>
            <person name="Hibbett D.S."/>
        </authorList>
    </citation>
    <scope>NUCLEOTIDE SEQUENCE [LARGE SCALE GENOMIC DNA]</scope>
    <source>
        <strain evidence="2 3">HHB14362 ss-1</strain>
    </source>
</reference>
<feature type="region of interest" description="Disordered" evidence="1">
    <location>
        <begin position="300"/>
        <end position="324"/>
    </location>
</feature>
<dbReference type="InParanoid" id="A0A165MRX6"/>
<protein>
    <submittedName>
        <fullName evidence="2">Uncharacterized protein</fullName>
    </submittedName>
</protein>
<keyword evidence="3" id="KW-1185">Reference proteome</keyword>
<dbReference type="AlphaFoldDB" id="A0A165MRX6"/>
<sequence>MAMLQVPQPCLSHRKCTLPSGWSVYYEGLSFTVKEEERRYNHYPYLAATDIIYCSCFVHQGDPDPSLGHPGDVYVDVEHDRLWAKVGEQEWQQWTSMGINSRDEGVVYHPCFPKRRILFVHPKDGRAVWTLCDTARRWMCRNPGFEYGTALRKLVEQYRPRLQGQHLIPVEFQTGTVEQQPAPVHGTSAQFHHSHTRAHLSLSPKAPSGRRMSFHCPRPLPPTPLCGVPCDDDATTPSEVPTATPIAKSRVISPIHVHYSHARLSLDGAPTTSESYLERILSYPTSAKATALIYVDEDHPDSTEMVESTESSEDEGSPTAGRFELSYCRLEPYPKRENV</sequence>
<dbReference type="Proteomes" id="UP000076761">
    <property type="component" value="Unassembled WGS sequence"/>
</dbReference>
<gene>
    <name evidence="2" type="ORF">NEOLEDRAFT_1152457</name>
</gene>
<proteinExistence type="predicted"/>
<evidence type="ECO:0000313" key="3">
    <source>
        <dbReference type="Proteomes" id="UP000076761"/>
    </source>
</evidence>
<name>A0A165MRX6_9AGAM</name>